<dbReference type="Gene3D" id="2.10.110.10">
    <property type="entry name" value="Cysteine Rich Protein"/>
    <property type="match status" value="1"/>
</dbReference>
<dbReference type="EMBL" id="CAJNOI010000062">
    <property type="protein sequence ID" value="CAF0975315.1"/>
    <property type="molecule type" value="Genomic_DNA"/>
</dbReference>
<feature type="domain" description="LIM zinc-binding" evidence="5">
    <location>
        <begin position="8"/>
        <end position="72"/>
    </location>
</feature>
<evidence type="ECO:0000313" key="7">
    <source>
        <dbReference type="EMBL" id="CAF0975315.1"/>
    </source>
</evidence>
<dbReference type="InterPro" id="IPR001781">
    <property type="entry name" value="Znf_LIM"/>
</dbReference>
<dbReference type="OrthoDB" id="10061255at2759"/>
<dbReference type="EMBL" id="CAJNOM010000125">
    <property type="protein sequence ID" value="CAF1096627.1"/>
    <property type="molecule type" value="Genomic_DNA"/>
</dbReference>
<dbReference type="SUPFAM" id="SSF47769">
    <property type="entry name" value="SAM/Pointed domain"/>
    <property type="match status" value="1"/>
</dbReference>
<dbReference type="Pfam" id="PF00412">
    <property type="entry name" value="LIM"/>
    <property type="match status" value="1"/>
</dbReference>
<evidence type="ECO:0000256" key="1">
    <source>
        <dbReference type="ARBA" id="ARBA00022723"/>
    </source>
</evidence>
<dbReference type="GO" id="GO:0046872">
    <property type="term" value="F:metal ion binding"/>
    <property type="evidence" value="ECO:0007669"/>
    <property type="project" value="UniProtKB-KW"/>
</dbReference>
<gene>
    <name evidence="7" type="ORF">BJG266_LOCUS14563</name>
    <name evidence="8" type="ORF">QVE165_LOCUS20061</name>
    <name evidence="9" type="ORF">QVE165_LOCUS42733</name>
</gene>
<dbReference type="Proteomes" id="UP000663832">
    <property type="component" value="Unassembled WGS sequence"/>
</dbReference>
<dbReference type="Pfam" id="PF00536">
    <property type="entry name" value="SAM_1"/>
    <property type="match status" value="1"/>
</dbReference>
<keyword evidence="3 4" id="KW-0440">LIM domain</keyword>
<evidence type="ECO:0000313" key="11">
    <source>
        <dbReference type="Proteomes" id="UP000663877"/>
    </source>
</evidence>
<evidence type="ECO:0000313" key="8">
    <source>
        <dbReference type="EMBL" id="CAF1096627.1"/>
    </source>
</evidence>
<evidence type="ECO:0000313" key="10">
    <source>
        <dbReference type="Proteomes" id="UP000663832"/>
    </source>
</evidence>
<evidence type="ECO:0000256" key="3">
    <source>
        <dbReference type="ARBA" id="ARBA00023038"/>
    </source>
</evidence>
<evidence type="ECO:0000259" key="5">
    <source>
        <dbReference type="PROSITE" id="PS50023"/>
    </source>
</evidence>
<dbReference type="AlphaFoldDB" id="A0A814EXF1"/>
<protein>
    <submittedName>
        <fullName evidence="7">Uncharacterized protein</fullName>
    </submittedName>
</protein>
<dbReference type="InterPro" id="IPR013761">
    <property type="entry name" value="SAM/pointed_sf"/>
</dbReference>
<dbReference type="PROSITE" id="PS50023">
    <property type="entry name" value="LIM_DOMAIN_2"/>
    <property type="match status" value="1"/>
</dbReference>
<evidence type="ECO:0000256" key="2">
    <source>
        <dbReference type="ARBA" id="ARBA00022833"/>
    </source>
</evidence>
<dbReference type="PROSITE" id="PS50105">
    <property type="entry name" value="SAM_DOMAIN"/>
    <property type="match status" value="1"/>
</dbReference>
<keyword evidence="10" id="KW-1185">Reference proteome</keyword>
<keyword evidence="2 4" id="KW-0862">Zinc</keyword>
<dbReference type="SMART" id="SM00132">
    <property type="entry name" value="LIM"/>
    <property type="match status" value="1"/>
</dbReference>
<evidence type="ECO:0000259" key="6">
    <source>
        <dbReference type="PROSITE" id="PS50105"/>
    </source>
</evidence>
<feature type="domain" description="SAM" evidence="6">
    <location>
        <begin position="103"/>
        <end position="169"/>
    </location>
</feature>
<name>A0A814EXF1_9BILA</name>
<dbReference type="EMBL" id="CAJNOM010000534">
    <property type="protein sequence ID" value="CAF1488774.1"/>
    <property type="molecule type" value="Genomic_DNA"/>
</dbReference>
<comment type="caution">
    <text evidence="7">The sequence shown here is derived from an EMBL/GenBank/DDBJ whole genome shotgun (WGS) entry which is preliminary data.</text>
</comment>
<dbReference type="Gene3D" id="1.10.150.50">
    <property type="entry name" value="Transcription Factor, Ets-1"/>
    <property type="match status" value="1"/>
</dbReference>
<sequence length="622" mass="69722">MLTTSTNMVCPACSTTVVSIADKIHYSRKTWHKICFRCKTCSIQLNSVNAKVKDDENYAVYCYRHYRDDDNVSVYSEISSVSSSFDTTYLRSSQSMRDAASNWTVEEVAKWLCDISLQPYVEVFRRNNIDGGILIDEIDGLDDEIVHQLIPSIGHQLKLRKALRLLRNKGHDRPQRPRSAIDIMPQRPHSAVDFMPQQDSDMHMKLLLTIQQQAEHISSLISTVTTQSRQIESLVTKMATHTKSSQPMDTFNKLSSVVKNQLLDLPSNVSKIPLASSNSASSSVPTIDSVAPSVLTIPITLNVPTTTTSVPTSIDGPQGSNNVLFPAVIHPNIDGIAIKPVIEDKYNFQNYGNYTVTIYDQGSENVLVQTVVNVVPENEICMPKKFVLRDSVNNVLVGATVKLKLEGNIVFTGITDSTGTVIMPTTLQKNCYEVEIDTKDTKHKPSVFRMIVYENRGSDSNTQFICRKLDSDQLEIVLKWDKVPRDLDSHLFSSDGRHVFYDTKVQGNISLDYDVTGGYGPETVKLTLEPGLKYLYVVHRYSRDGLLTKSNATVTFNNGHMASTSTTPYQIVQIPVVNNPNANFWIVCEIDGTTKKITMFENEFETHNNYASNQVGAKYFNR</sequence>
<proteinExistence type="predicted"/>
<accession>A0A814EXF1</accession>
<keyword evidence="1 4" id="KW-0479">Metal-binding</keyword>
<evidence type="ECO:0000256" key="4">
    <source>
        <dbReference type="PROSITE-ProRule" id="PRU00125"/>
    </source>
</evidence>
<evidence type="ECO:0000313" key="9">
    <source>
        <dbReference type="EMBL" id="CAF1488774.1"/>
    </source>
</evidence>
<dbReference type="PROSITE" id="PS00478">
    <property type="entry name" value="LIM_DOMAIN_1"/>
    <property type="match status" value="1"/>
</dbReference>
<organism evidence="7 11">
    <name type="scientific">Adineta steineri</name>
    <dbReference type="NCBI Taxonomy" id="433720"/>
    <lineage>
        <taxon>Eukaryota</taxon>
        <taxon>Metazoa</taxon>
        <taxon>Spiralia</taxon>
        <taxon>Gnathifera</taxon>
        <taxon>Rotifera</taxon>
        <taxon>Eurotatoria</taxon>
        <taxon>Bdelloidea</taxon>
        <taxon>Adinetida</taxon>
        <taxon>Adinetidae</taxon>
        <taxon>Adineta</taxon>
    </lineage>
</organism>
<dbReference type="Proteomes" id="UP000663877">
    <property type="component" value="Unassembled WGS sequence"/>
</dbReference>
<dbReference type="Gene3D" id="2.60.120.380">
    <property type="match status" value="1"/>
</dbReference>
<dbReference type="SMART" id="SM00454">
    <property type="entry name" value="SAM"/>
    <property type="match status" value="1"/>
</dbReference>
<dbReference type="InterPro" id="IPR001660">
    <property type="entry name" value="SAM"/>
</dbReference>
<reference evidence="7" key="1">
    <citation type="submission" date="2021-02" db="EMBL/GenBank/DDBJ databases">
        <authorList>
            <person name="Nowell W R."/>
        </authorList>
    </citation>
    <scope>NUCLEOTIDE SEQUENCE</scope>
</reference>